<evidence type="ECO:0000256" key="2">
    <source>
        <dbReference type="ARBA" id="ARBA00006236"/>
    </source>
</evidence>
<evidence type="ECO:0000259" key="9">
    <source>
        <dbReference type="PROSITE" id="PS50850"/>
    </source>
</evidence>
<dbReference type="PANTHER" id="PTHR23502">
    <property type="entry name" value="MAJOR FACILITATOR SUPERFAMILY"/>
    <property type="match status" value="1"/>
</dbReference>
<dbReference type="NCBIfam" id="TIGR00710">
    <property type="entry name" value="efflux_Bcr_CflA"/>
    <property type="match status" value="1"/>
</dbReference>
<feature type="transmembrane region" description="Helical" evidence="8">
    <location>
        <begin position="100"/>
        <end position="121"/>
    </location>
</feature>
<sequence length="409" mass="44244">MTTKKYIKLILILGSLTALGPFSIDMYLPGFSGIARDLNTTVAKVSMSLSSYFIGISAGQLLYGPLLDRFGRKKPLYVGLMVYILASLGCVFVTDIDTFIGLRFLQAVGSCAATVASVAMVRDLFPVKDIPKVFSMLMLVVGLSPMLAPTIGGYVTSDYGWHTVFFILMCMGILILIGAKIGLPNTRKPDTSISLKPKPIITNFLNVVKEPQFFTYAFTGAVSFSGLFTYVASSPIVFMDIFKVDAKIYGWIFAFMSLSFIGASQLNSYLLRKYSSQQMIFGALITQSVISIVFLILAINNLLGLYETIGMLFIYLACLGISNPNTAGLTMAPFSKNAGSASALMGAIQLGLGAIASFAVGVFVKDSLIPMVAIMTTTTITAFIILNIGKRFIKQNIEISNDDESPILH</sequence>
<feature type="transmembrane region" description="Helical" evidence="8">
    <location>
        <begin position="161"/>
        <end position="179"/>
    </location>
</feature>
<name>A0ABV5FS25_9FLAO</name>
<keyword evidence="6 8" id="KW-1133">Transmembrane helix</keyword>
<comment type="subcellular location">
    <subcellularLocation>
        <location evidence="1">Cell membrane</location>
        <topology evidence="1">Multi-pass membrane protein</topology>
    </subcellularLocation>
</comment>
<dbReference type="SUPFAM" id="SSF103473">
    <property type="entry name" value="MFS general substrate transporter"/>
    <property type="match status" value="1"/>
</dbReference>
<feature type="transmembrane region" description="Helical" evidence="8">
    <location>
        <begin position="47"/>
        <end position="64"/>
    </location>
</feature>
<keyword evidence="4" id="KW-1003">Cell membrane</keyword>
<dbReference type="InterPro" id="IPR004812">
    <property type="entry name" value="Efflux_drug-R_Bcr/CmlA"/>
</dbReference>
<feature type="transmembrane region" description="Helical" evidence="8">
    <location>
        <begin position="133"/>
        <end position="155"/>
    </location>
</feature>
<feature type="transmembrane region" description="Helical" evidence="8">
    <location>
        <begin position="248"/>
        <end position="267"/>
    </location>
</feature>
<dbReference type="RefSeq" id="WP_290264543.1">
    <property type="nucleotide sequence ID" value="NZ_JAUFQQ010000003.1"/>
</dbReference>
<proteinExistence type="inferred from homology"/>
<dbReference type="InterPro" id="IPR020846">
    <property type="entry name" value="MFS_dom"/>
</dbReference>
<protein>
    <submittedName>
        <fullName evidence="10">Multidrug effflux MFS transporter</fullName>
    </submittedName>
</protein>
<keyword evidence="7 8" id="KW-0472">Membrane</keyword>
<dbReference type="PANTHER" id="PTHR23502:SF132">
    <property type="entry name" value="POLYAMINE TRANSPORTER 2-RELATED"/>
    <property type="match status" value="1"/>
</dbReference>
<keyword evidence="3" id="KW-0813">Transport</keyword>
<feature type="domain" description="Major facilitator superfamily (MFS) profile" evidence="9">
    <location>
        <begin position="9"/>
        <end position="390"/>
    </location>
</feature>
<evidence type="ECO:0000256" key="1">
    <source>
        <dbReference type="ARBA" id="ARBA00004651"/>
    </source>
</evidence>
<dbReference type="InterPro" id="IPR036259">
    <property type="entry name" value="MFS_trans_sf"/>
</dbReference>
<dbReference type="Proteomes" id="UP001589589">
    <property type="component" value="Unassembled WGS sequence"/>
</dbReference>
<dbReference type="CDD" id="cd17320">
    <property type="entry name" value="MFS_MdfA_MDR_like"/>
    <property type="match status" value="1"/>
</dbReference>
<dbReference type="Pfam" id="PF07690">
    <property type="entry name" value="MFS_1"/>
    <property type="match status" value="1"/>
</dbReference>
<feature type="transmembrane region" description="Helical" evidence="8">
    <location>
        <begin position="279"/>
        <end position="299"/>
    </location>
</feature>
<comment type="similarity">
    <text evidence="2">Belongs to the major facilitator superfamily. Bcr/CmlA family.</text>
</comment>
<keyword evidence="5 8" id="KW-0812">Transmembrane</keyword>
<evidence type="ECO:0000313" key="10">
    <source>
        <dbReference type="EMBL" id="MFB9066332.1"/>
    </source>
</evidence>
<feature type="transmembrane region" description="Helical" evidence="8">
    <location>
        <begin position="213"/>
        <end position="236"/>
    </location>
</feature>
<feature type="transmembrane region" description="Helical" evidence="8">
    <location>
        <begin position="343"/>
        <end position="363"/>
    </location>
</feature>
<evidence type="ECO:0000256" key="7">
    <source>
        <dbReference type="ARBA" id="ARBA00023136"/>
    </source>
</evidence>
<dbReference type="PROSITE" id="PS50850">
    <property type="entry name" value="MFS"/>
    <property type="match status" value="1"/>
</dbReference>
<keyword evidence="11" id="KW-1185">Reference proteome</keyword>
<evidence type="ECO:0000256" key="6">
    <source>
        <dbReference type="ARBA" id="ARBA00022989"/>
    </source>
</evidence>
<dbReference type="Gene3D" id="1.20.1720.10">
    <property type="entry name" value="Multidrug resistance protein D"/>
    <property type="match status" value="1"/>
</dbReference>
<dbReference type="EMBL" id="JBHMEX010000064">
    <property type="protein sequence ID" value="MFB9066332.1"/>
    <property type="molecule type" value="Genomic_DNA"/>
</dbReference>
<evidence type="ECO:0000313" key="11">
    <source>
        <dbReference type="Proteomes" id="UP001589589"/>
    </source>
</evidence>
<accession>A0ABV5FS25</accession>
<evidence type="ECO:0000256" key="4">
    <source>
        <dbReference type="ARBA" id="ARBA00022475"/>
    </source>
</evidence>
<evidence type="ECO:0000256" key="3">
    <source>
        <dbReference type="ARBA" id="ARBA00022448"/>
    </source>
</evidence>
<evidence type="ECO:0000256" key="5">
    <source>
        <dbReference type="ARBA" id="ARBA00022692"/>
    </source>
</evidence>
<feature type="transmembrane region" description="Helical" evidence="8">
    <location>
        <begin position="76"/>
        <end position="94"/>
    </location>
</feature>
<reference evidence="10 11" key="1">
    <citation type="submission" date="2024-09" db="EMBL/GenBank/DDBJ databases">
        <authorList>
            <person name="Sun Q."/>
            <person name="Mori K."/>
        </authorList>
    </citation>
    <scope>NUCLEOTIDE SEQUENCE [LARGE SCALE GENOMIC DNA]</scope>
    <source>
        <strain evidence="10 11">CECT 7908</strain>
    </source>
</reference>
<dbReference type="InterPro" id="IPR011701">
    <property type="entry name" value="MFS"/>
</dbReference>
<organism evidence="10 11">
    <name type="scientific">Flavobacterium branchiarum</name>
    <dbReference type="NCBI Taxonomy" id="1114870"/>
    <lineage>
        <taxon>Bacteria</taxon>
        <taxon>Pseudomonadati</taxon>
        <taxon>Bacteroidota</taxon>
        <taxon>Flavobacteriia</taxon>
        <taxon>Flavobacteriales</taxon>
        <taxon>Flavobacteriaceae</taxon>
        <taxon>Flavobacterium</taxon>
    </lineage>
</organism>
<evidence type="ECO:0000256" key="8">
    <source>
        <dbReference type="SAM" id="Phobius"/>
    </source>
</evidence>
<comment type="caution">
    <text evidence="10">The sequence shown here is derived from an EMBL/GenBank/DDBJ whole genome shotgun (WGS) entry which is preliminary data.</text>
</comment>
<gene>
    <name evidence="10" type="ORF">ACFFUQ_20125</name>
</gene>
<feature type="transmembrane region" description="Helical" evidence="8">
    <location>
        <begin position="369"/>
        <end position="389"/>
    </location>
</feature>